<gene>
    <name evidence="2" type="ORF">T459_05229</name>
</gene>
<dbReference type="PANTHER" id="PTHR33083:SF49">
    <property type="entry name" value="SENESCENCE REGULATOR"/>
    <property type="match status" value="1"/>
</dbReference>
<comment type="similarity">
    <text evidence="1">Belongs to the senescence regulator S40 family.</text>
</comment>
<dbReference type="PANTHER" id="PTHR33083">
    <property type="entry name" value="EXPRESSED PROTEIN"/>
    <property type="match status" value="1"/>
</dbReference>
<evidence type="ECO:0000256" key="1">
    <source>
        <dbReference type="ARBA" id="ARBA00034773"/>
    </source>
</evidence>
<name>A0A2G3A794_CAPAN</name>
<dbReference type="GO" id="GO:0010150">
    <property type="term" value="P:leaf senescence"/>
    <property type="evidence" value="ECO:0007669"/>
    <property type="project" value="UniProtKB-ARBA"/>
</dbReference>
<reference evidence="2 3" key="2">
    <citation type="journal article" date="2017" name="Genome Biol.">
        <title>New reference genome sequences of hot pepper reveal the massive evolution of plant disease-resistance genes by retroduplication.</title>
        <authorList>
            <person name="Kim S."/>
            <person name="Park J."/>
            <person name="Yeom S.I."/>
            <person name="Kim Y.M."/>
            <person name="Seo E."/>
            <person name="Kim K.T."/>
            <person name="Kim M.S."/>
            <person name="Lee J.M."/>
            <person name="Cheong K."/>
            <person name="Shin H.S."/>
            <person name="Kim S.B."/>
            <person name="Han K."/>
            <person name="Lee J."/>
            <person name="Park M."/>
            <person name="Lee H.A."/>
            <person name="Lee H.Y."/>
            <person name="Lee Y."/>
            <person name="Oh S."/>
            <person name="Lee J.H."/>
            <person name="Choi E."/>
            <person name="Choi E."/>
            <person name="Lee S.E."/>
            <person name="Jeon J."/>
            <person name="Kim H."/>
            <person name="Choi G."/>
            <person name="Song H."/>
            <person name="Lee J."/>
            <person name="Lee S.C."/>
            <person name="Kwon J.K."/>
            <person name="Lee H.Y."/>
            <person name="Koo N."/>
            <person name="Hong Y."/>
            <person name="Kim R.W."/>
            <person name="Kang W.H."/>
            <person name="Huh J.H."/>
            <person name="Kang B.C."/>
            <person name="Yang T.J."/>
            <person name="Lee Y.H."/>
            <person name="Bennetzen J.L."/>
            <person name="Choi D."/>
        </authorList>
    </citation>
    <scope>NUCLEOTIDE SEQUENCE [LARGE SCALE GENOMIC DNA]</scope>
    <source>
        <strain evidence="3">cv. CM334</strain>
    </source>
</reference>
<evidence type="ECO:0000313" key="2">
    <source>
        <dbReference type="EMBL" id="PHT90116.1"/>
    </source>
</evidence>
<reference evidence="2 3" key="1">
    <citation type="journal article" date="2014" name="Nat. Genet.">
        <title>Genome sequence of the hot pepper provides insights into the evolution of pungency in Capsicum species.</title>
        <authorList>
            <person name="Kim S."/>
            <person name="Park M."/>
            <person name="Yeom S.I."/>
            <person name="Kim Y.M."/>
            <person name="Lee J.M."/>
            <person name="Lee H.A."/>
            <person name="Seo E."/>
            <person name="Choi J."/>
            <person name="Cheong K."/>
            <person name="Kim K.T."/>
            <person name="Jung K."/>
            <person name="Lee G.W."/>
            <person name="Oh S.K."/>
            <person name="Bae C."/>
            <person name="Kim S.B."/>
            <person name="Lee H.Y."/>
            <person name="Kim S.Y."/>
            <person name="Kim M.S."/>
            <person name="Kang B.C."/>
            <person name="Jo Y.D."/>
            <person name="Yang H.B."/>
            <person name="Jeong H.J."/>
            <person name="Kang W.H."/>
            <person name="Kwon J.K."/>
            <person name="Shin C."/>
            <person name="Lim J.Y."/>
            <person name="Park J.H."/>
            <person name="Huh J.H."/>
            <person name="Kim J.S."/>
            <person name="Kim B.D."/>
            <person name="Cohen O."/>
            <person name="Paran I."/>
            <person name="Suh M.C."/>
            <person name="Lee S.B."/>
            <person name="Kim Y.K."/>
            <person name="Shin Y."/>
            <person name="Noh S.J."/>
            <person name="Park J."/>
            <person name="Seo Y.S."/>
            <person name="Kwon S.Y."/>
            <person name="Kim H.A."/>
            <person name="Park J.M."/>
            <person name="Kim H.J."/>
            <person name="Choi S.B."/>
            <person name="Bosland P.W."/>
            <person name="Reeves G."/>
            <person name="Jo S.H."/>
            <person name="Lee B.W."/>
            <person name="Cho H.T."/>
            <person name="Choi H.S."/>
            <person name="Lee M.S."/>
            <person name="Yu Y."/>
            <person name="Do Choi Y."/>
            <person name="Park B.S."/>
            <person name="van Deynze A."/>
            <person name="Ashrafi H."/>
            <person name="Hill T."/>
            <person name="Kim W.T."/>
            <person name="Pai H.S."/>
            <person name="Ahn H.K."/>
            <person name="Yeam I."/>
            <person name="Giovannoni J.J."/>
            <person name="Rose J.K."/>
            <person name="Sorensen I."/>
            <person name="Lee S.J."/>
            <person name="Kim R.W."/>
            <person name="Choi I.Y."/>
            <person name="Choi B.S."/>
            <person name="Lim J.S."/>
            <person name="Lee Y.H."/>
            <person name="Choi D."/>
        </authorList>
    </citation>
    <scope>NUCLEOTIDE SEQUENCE [LARGE SCALE GENOMIC DNA]</scope>
    <source>
        <strain evidence="3">cv. CM334</strain>
    </source>
</reference>
<protein>
    <recommendedName>
        <fullName evidence="4">Senescence regulator S40</fullName>
    </recommendedName>
</protein>
<sequence>MKKDSDADSMPMNIPYRSSRFNHMEKISSFFKDDDEDGEMVPPHLIIRRRIARRMMVFSCCGGYERTLKGRVLNQVRNTILRMTGFLET</sequence>
<dbReference type="Pfam" id="PF04520">
    <property type="entry name" value="Senescence_reg"/>
    <property type="match status" value="1"/>
</dbReference>
<organism evidence="2 3">
    <name type="scientific">Capsicum annuum</name>
    <name type="common">Capsicum pepper</name>
    <dbReference type="NCBI Taxonomy" id="4072"/>
    <lineage>
        <taxon>Eukaryota</taxon>
        <taxon>Viridiplantae</taxon>
        <taxon>Streptophyta</taxon>
        <taxon>Embryophyta</taxon>
        <taxon>Tracheophyta</taxon>
        <taxon>Spermatophyta</taxon>
        <taxon>Magnoliopsida</taxon>
        <taxon>eudicotyledons</taxon>
        <taxon>Gunneridae</taxon>
        <taxon>Pentapetalae</taxon>
        <taxon>asterids</taxon>
        <taxon>lamiids</taxon>
        <taxon>Solanales</taxon>
        <taxon>Solanaceae</taxon>
        <taxon>Solanoideae</taxon>
        <taxon>Capsiceae</taxon>
        <taxon>Capsicum</taxon>
    </lineage>
</organism>
<evidence type="ECO:0000313" key="3">
    <source>
        <dbReference type="Proteomes" id="UP000222542"/>
    </source>
</evidence>
<dbReference type="STRING" id="4072.A0A2G3A794"/>
<dbReference type="Proteomes" id="UP000222542">
    <property type="component" value="Unassembled WGS sequence"/>
</dbReference>
<dbReference type="AlphaFoldDB" id="A0A2G3A794"/>
<accession>A0A2G3A794</accession>
<dbReference type="OMA" id="MEEQMAF"/>
<keyword evidence="3" id="KW-1185">Reference proteome</keyword>
<dbReference type="EMBL" id="AYRZ02000002">
    <property type="protein sequence ID" value="PHT90116.1"/>
    <property type="molecule type" value="Genomic_DNA"/>
</dbReference>
<evidence type="ECO:0008006" key="4">
    <source>
        <dbReference type="Google" id="ProtNLM"/>
    </source>
</evidence>
<comment type="caution">
    <text evidence="2">The sequence shown here is derived from an EMBL/GenBank/DDBJ whole genome shotgun (WGS) entry which is preliminary data.</text>
</comment>
<proteinExistence type="inferred from homology"/>
<dbReference type="InterPro" id="IPR007608">
    <property type="entry name" value="Senescence_reg_S40"/>
</dbReference>
<dbReference type="Gramene" id="PHT90116">
    <property type="protein sequence ID" value="PHT90116"/>
    <property type="gene ID" value="T459_05229"/>
</dbReference>